<comment type="caution">
    <text evidence="1">The sequence shown here is derived from an EMBL/GenBank/DDBJ whole genome shotgun (WGS) entry which is preliminary data.</text>
</comment>
<dbReference type="EMBL" id="CAJVQC010056943">
    <property type="protein sequence ID" value="CAG8797034.1"/>
    <property type="molecule type" value="Genomic_DNA"/>
</dbReference>
<reference evidence="1" key="1">
    <citation type="submission" date="2021-06" db="EMBL/GenBank/DDBJ databases">
        <authorList>
            <person name="Kallberg Y."/>
            <person name="Tangrot J."/>
            <person name="Rosling A."/>
        </authorList>
    </citation>
    <scope>NUCLEOTIDE SEQUENCE</scope>
    <source>
        <strain evidence="1">MA461A</strain>
    </source>
</reference>
<proteinExistence type="predicted"/>
<sequence>KMLAEIDSIVPTFSDKLSCNDLKKLKYCEAIIKEVSRIMPSISFTFRHTTTECEVAGYKWPAGTDFHLNFAGGHIHPESWDNPKIFNPDRWLYDNDGKIDRSAWMPWGGGKRICPAKNLSNIVLLLLMSSLYKNCNVELVNEHEALKIHTQLVSYCTELKVRVSPRT</sequence>
<evidence type="ECO:0000313" key="2">
    <source>
        <dbReference type="Proteomes" id="UP000789920"/>
    </source>
</evidence>
<name>A0ACA9RK13_9GLOM</name>
<dbReference type="Proteomes" id="UP000789920">
    <property type="component" value="Unassembled WGS sequence"/>
</dbReference>
<evidence type="ECO:0000313" key="1">
    <source>
        <dbReference type="EMBL" id="CAG8797034.1"/>
    </source>
</evidence>
<accession>A0ACA9RK13</accession>
<protein>
    <submittedName>
        <fullName evidence="1">9188_t:CDS:1</fullName>
    </submittedName>
</protein>
<keyword evidence="2" id="KW-1185">Reference proteome</keyword>
<feature type="non-terminal residue" evidence="1">
    <location>
        <position position="1"/>
    </location>
</feature>
<gene>
    <name evidence="1" type="ORF">RPERSI_LOCUS20273</name>
</gene>
<organism evidence="1 2">
    <name type="scientific">Racocetra persica</name>
    <dbReference type="NCBI Taxonomy" id="160502"/>
    <lineage>
        <taxon>Eukaryota</taxon>
        <taxon>Fungi</taxon>
        <taxon>Fungi incertae sedis</taxon>
        <taxon>Mucoromycota</taxon>
        <taxon>Glomeromycotina</taxon>
        <taxon>Glomeromycetes</taxon>
        <taxon>Diversisporales</taxon>
        <taxon>Gigasporaceae</taxon>
        <taxon>Racocetra</taxon>
    </lineage>
</organism>